<dbReference type="EMBL" id="JAUUTP010000023">
    <property type="protein sequence ID" value="MDP1420416.1"/>
    <property type="molecule type" value="Genomic_DNA"/>
</dbReference>
<dbReference type="Proteomes" id="UP001178277">
    <property type="component" value="Unassembled WGS sequence"/>
</dbReference>
<dbReference type="InterPro" id="IPR018743">
    <property type="entry name" value="DUF2292"/>
</dbReference>
<dbReference type="RefSeq" id="WP_072273036.1">
    <property type="nucleotide sequence ID" value="NZ_CABIYS010000003.1"/>
</dbReference>
<dbReference type="GeneID" id="56476089"/>
<keyword evidence="6" id="KW-1185">Reference proteome</keyword>
<reference evidence="1 6" key="1">
    <citation type="journal article" date="2014" name="Genome Announc.">
        <title>Genome Sequence of Bacillus simplex Strain P558, Isolated from a Human Fecal Sample.</title>
        <authorList>
            <person name="Croce O."/>
            <person name="Hugon P."/>
            <person name="Lagier J.C."/>
            <person name="Bibi F."/>
            <person name="Robert C."/>
            <person name="Azhar E.I."/>
            <person name="Raoult D."/>
            <person name="Fournier P.E."/>
        </authorList>
    </citation>
    <scope>NUCLEOTIDE SEQUENCE [LARGE SCALE GENOMIC DNA]</scope>
    <source>
        <strain evidence="1 6">P558</strain>
    </source>
</reference>
<dbReference type="eggNOG" id="COG5583">
    <property type="taxonomic scope" value="Bacteria"/>
</dbReference>
<evidence type="ECO:0000313" key="1">
    <source>
        <dbReference type="EMBL" id="CEG32774.1"/>
    </source>
</evidence>
<evidence type="ECO:0000313" key="5">
    <source>
        <dbReference type="EMBL" id="TVX83904.1"/>
    </source>
</evidence>
<gene>
    <name evidence="1" type="ORF">BN1180_02940</name>
    <name evidence="4" type="ORF">FC678_12075</name>
    <name evidence="5" type="ORF">FQP34_01365</name>
    <name evidence="2" type="ORF">Q8G35_19030</name>
    <name evidence="3" type="ORF">SAMN05878482_105306</name>
</gene>
<dbReference type="Proteomes" id="UP000185829">
    <property type="component" value="Unassembled WGS sequence"/>
</dbReference>
<name>A0A098FDE6_9BACI</name>
<organism evidence="5 9">
    <name type="scientific">Peribacillus simplex</name>
    <dbReference type="NCBI Taxonomy" id="1478"/>
    <lineage>
        <taxon>Bacteria</taxon>
        <taxon>Bacillati</taxon>
        <taxon>Bacillota</taxon>
        <taxon>Bacilli</taxon>
        <taxon>Bacillales</taxon>
        <taxon>Bacillaceae</taxon>
        <taxon>Peribacillus</taxon>
    </lineage>
</organism>
<dbReference type="OrthoDB" id="1684946at2"/>
<evidence type="ECO:0000313" key="9">
    <source>
        <dbReference type="Proteomes" id="UP000317770"/>
    </source>
</evidence>
<accession>A0A098FDE6</accession>
<reference evidence="3 7" key="3">
    <citation type="submission" date="2017-01" db="EMBL/GenBank/DDBJ databases">
        <authorList>
            <person name="Varghese N."/>
            <person name="Submissions S."/>
        </authorList>
    </citation>
    <scope>NUCLEOTIDE SEQUENCE [LARGE SCALE GENOMIC DNA]</scope>
    <source>
        <strain evidence="3 7">RUG2-6</strain>
    </source>
</reference>
<evidence type="ECO:0000313" key="7">
    <source>
        <dbReference type="Proteomes" id="UP000185829"/>
    </source>
</evidence>
<comment type="caution">
    <text evidence="5">The sequence shown here is derived from an EMBL/GenBank/DDBJ whole genome shotgun (WGS) entry which is preliminary data.</text>
</comment>
<dbReference type="EMBL" id="SZNT01000152">
    <property type="protein sequence ID" value="TKH11501.1"/>
    <property type="molecule type" value="Genomic_DNA"/>
</dbReference>
<reference evidence="1" key="2">
    <citation type="submission" date="2014-10" db="EMBL/GenBank/DDBJ databases">
        <authorList>
            <person name="Urmite Genomes"/>
        </authorList>
    </citation>
    <scope>NUCLEOTIDE SEQUENCE</scope>
    <source>
        <strain evidence="1">P558</strain>
    </source>
</reference>
<dbReference type="Proteomes" id="UP000309170">
    <property type="component" value="Unassembled WGS sequence"/>
</dbReference>
<reference evidence="5 9" key="5">
    <citation type="submission" date="2019-07" db="EMBL/GenBank/DDBJ databases">
        <title>Genome assembly of Bacillus simplex strain GGC-P6A.</title>
        <authorList>
            <person name="Jennings M.E."/>
            <person name="Barton H.A."/>
        </authorList>
    </citation>
    <scope>NUCLEOTIDE SEQUENCE [LARGE SCALE GENOMIC DNA]</scope>
    <source>
        <strain evidence="5 9">GGC-P6A</strain>
    </source>
</reference>
<dbReference type="EMBL" id="FTMX01000005">
    <property type="protein sequence ID" value="SIR74662.1"/>
    <property type="molecule type" value="Genomic_DNA"/>
</dbReference>
<dbReference type="Pfam" id="PF10055">
    <property type="entry name" value="DUF2292"/>
    <property type="match status" value="1"/>
</dbReference>
<evidence type="ECO:0000313" key="8">
    <source>
        <dbReference type="Proteomes" id="UP000309170"/>
    </source>
</evidence>
<dbReference type="EMBL" id="VNKI01000001">
    <property type="protein sequence ID" value="TVX83904.1"/>
    <property type="molecule type" value="Genomic_DNA"/>
</dbReference>
<evidence type="ECO:0000313" key="2">
    <source>
        <dbReference type="EMBL" id="MDP1420416.1"/>
    </source>
</evidence>
<protein>
    <submittedName>
        <fullName evidence="5">DUF2292 domain-containing protein</fullName>
    </submittedName>
    <submittedName>
        <fullName evidence="2">YezD family protein</fullName>
    </submittedName>
</protein>
<evidence type="ECO:0000313" key="6">
    <source>
        <dbReference type="Proteomes" id="UP000182110"/>
    </source>
</evidence>
<dbReference type="Proteomes" id="UP000182110">
    <property type="component" value="Unassembled WGS sequence"/>
</dbReference>
<proteinExistence type="predicted"/>
<dbReference type="AlphaFoldDB" id="A0A098FDE6"/>
<dbReference type="Proteomes" id="UP000317770">
    <property type="component" value="Unassembled WGS sequence"/>
</dbReference>
<evidence type="ECO:0000313" key="3">
    <source>
        <dbReference type="EMBL" id="SIR74662.1"/>
    </source>
</evidence>
<reference evidence="2" key="6">
    <citation type="submission" date="2023-07" db="EMBL/GenBank/DDBJ databases">
        <title>Murine gut Bacillus species.</title>
        <authorList>
            <person name="Gutman E."/>
            <person name="Hashuel R."/>
            <person name="Litvak Y."/>
        </authorList>
    </citation>
    <scope>NUCLEOTIDE SEQUENCE</scope>
    <source>
        <strain evidence="2">RU283</strain>
    </source>
</reference>
<dbReference type="EMBL" id="CCXW01000001">
    <property type="protein sequence ID" value="CEG32774.1"/>
    <property type="molecule type" value="Genomic_DNA"/>
</dbReference>
<sequence length="47" mass="5685">MDKENQLEEIFERLQEMLNSMKYGSITLIVQDGKIIQMERNEKLRIK</sequence>
<evidence type="ECO:0000313" key="4">
    <source>
        <dbReference type="EMBL" id="TKH11501.1"/>
    </source>
</evidence>
<reference evidence="4 8" key="4">
    <citation type="journal article" date="2019" name="Environ. Microbiol.">
        <title>An active ?-lactamase is a part of an orchestrated cell wall stress resistance network of Bacillus subtilis and related rhizosphere species.</title>
        <authorList>
            <person name="Bucher T."/>
            <person name="Keren-Paz A."/>
            <person name="Hausser J."/>
            <person name="Olender T."/>
            <person name="Cytryn E."/>
            <person name="Kolodkin-Gal I."/>
        </authorList>
    </citation>
    <scope>NUCLEOTIDE SEQUENCE [LARGE SCALE GENOMIC DNA]</scope>
    <source>
        <strain evidence="4 8">I4</strain>
    </source>
</reference>